<accession>A0A444W8X8</accession>
<feature type="chain" id="PRO_5019324529" description="Lipoprotein" evidence="1">
    <location>
        <begin position="20"/>
        <end position="142"/>
    </location>
</feature>
<reference evidence="2 3" key="1">
    <citation type="submission" date="2014-12" db="EMBL/GenBank/DDBJ databases">
        <title>Genome sequence of Flavobacterium beibuense RSKm HC5.</title>
        <authorList>
            <person name="Kim J.F."/>
            <person name="Song J.Y."/>
            <person name="Kwak M.-J."/>
            <person name="Lee S.-W."/>
        </authorList>
    </citation>
    <scope>NUCLEOTIDE SEQUENCE [LARGE SCALE GENOMIC DNA]</scope>
    <source>
        <strain evidence="2 3">RSKm HC5</strain>
    </source>
</reference>
<dbReference type="RefSeq" id="WP_129751571.1">
    <property type="nucleotide sequence ID" value="NZ_JUIW01000008.1"/>
</dbReference>
<sequence>MKNLTLSLLIGLVALFVSSCETDDINQSSNETEASVVNQAVPIQLKGEYTLHTGEPTTGKEQVVITISDNKVWIKDMYNLDLIDYRVFVNGDCWMIIYLSDTTELRFSDYMKEQNFIHLTLWENGIMTQELGVYDKTLPLQQ</sequence>
<dbReference type="Proteomes" id="UP000289775">
    <property type="component" value="Unassembled WGS sequence"/>
</dbReference>
<gene>
    <name evidence="2" type="ORF">NU09_2472</name>
</gene>
<dbReference type="AlphaFoldDB" id="A0A444W8X8"/>
<evidence type="ECO:0000256" key="1">
    <source>
        <dbReference type="SAM" id="SignalP"/>
    </source>
</evidence>
<dbReference type="PROSITE" id="PS51257">
    <property type="entry name" value="PROKAR_LIPOPROTEIN"/>
    <property type="match status" value="1"/>
</dbReference>
<organism evidence="2 3">
    <name type="scientific">Flavobacterium beibuense</name>
    <dbReference type="NCBI Taxonomy" id="657326"/>
    <lineage>
        <taxon>Bacteria</taxon>
        <taxon>Pseudomonadati</taxon>
        <taxon>Bacteroidota</taxon>
        <taxon>Flavobacteriia</taxon>
        <taxon>Flavobacteriales</taxon>
        <taxon>Flavobacteriaceae</taxon>
        <taxon>Flavobacterium</taxon>
    </lineage>
</organism>
<keyword evidence="1" id="KW-0732">Signal</keyword>
<dbReference type="EMBL" id="JUIW01000008">
    <property type="protein sequence ID" value="RYJ42068.1"/>
    <property type="molecule type" value="Genomic_DNA"/>
</dbReference>
<keyword evidence="3" id="KW-1185">Reference proteome</keyword>
<evidence type="ECO:0000313" key="2">
    <source>
        <dbReference type="EMBL" id="RYJ42068.1"/>
    </source>
</evidence>
<comment type="caution">
    <text evidence="2">The sequence shown here is derived from an EMBL/GenBank/DDBJ whole genome shotgun (WGS) entry which is preliminary data.</text>
</comment>
<evidence type="ECO:0008006" key="4">
    <source>
        <dbReference type="Google" id="ProtNLM"/>
    </source>
</evidence>
<proteinExistence type="predicted"/>
<evidence type="ECO:0000313" key="3">
    <source>
        <dbReference type="Proteomes" id="UP000289775"/>
    </source>
</evidence>
<dbReference type="OrthoDB" id="1348919at2"/>
<name>A0A444W8X8_9FLAO</name>
<feature type="signal peptide" evidence="1">
    <location>
        <begin position="1"/>
        <end position="19"/>
    </location>
</feature>
<protein>
    <recommendedName>
        <fullName evidence="4">Lipoprotein</fullName>
    </recommendedName>
</protein>